<protein>
    <submittedName>
        <fullName evidence="2">Uncharacterized protein</fullName>
    </submittedName>
</protein>
<feature type="transmembrane region" description="Helical" evidence="1">
    <location>
        <begin position="6"/>
        <end position="28"/>
    </location>
</feature>
<sequence length="37" mass="4278">VEVFAIIEVYIAILIVFYVGIRYLYFYIGTTKSEGLT</sequence>
<keyword evidence="1" id="KW-0812">Transmembrane</keyword>
<accession>A0A0F9GVZ5</accession>
<evidence type="ECO:0000256" key="1">
    <source>
        <dbReference type="SAM" id="Phobius"/>
    </source>
</evidence>
<organism evidence="2">
    <name type="scientific">marine sediment metagenome</name>
    <dbReference type="NCBI Taxonomy" id="412755"/>
    <lineage>
        <taxon>unclassified sequences</taxon>
        <taxon>metagenomes</taxon>
        <taxon>ecological metagenomes</taxon>
    </lineage>
</organism>
<proteinExistence type="predicted"/>
<reference evidence="2" key="1">
    <citation type="journal article" date="2015" name="Nature">
        <title>Complex archaea that bridge the gap between prokaryotes and eukaryotes.</title>
        <authorList>
            <person name="Spang A."/>
            <person name="Saw J.H."/>
            <person name="Jorgensen S.L."/>
            <person name="Zaremba-Niedzwiedzka K."/>
            <person name="Martijn J."/>
            <person name="Lind A.E."/>
            <person name="van Eijk R."/>
            <person name="Schleper C."/>
            <person name="Guy L."/>
            <person name="Ettema T.J."/>
        </authorList>
    </citation>
    <scope>NUCLEOTIDE SEQUENCE</scope>
</reference>
<feature type="non-terminal residue" evidence="2">
    <location>
        <position position="1"/>
    </location>
</feature>
<gene>
    <name evidence="2" type="ORF">LCGC14_1778620</name>
</gene>
<dbReference type="AlphaFoldDB" id="A0A0F9GVZ5"/>
<evidence type="ECO:0000313" key="2">
    <source>
        <dbReference type="EMBL" id="KKM03015.1"/>
    </source>
</evidence>
<keyword evidence="1" id="KW-0472">Membrane</keyword>
<keyword evidence="1" id="KW-1133">Transmembrane helix</keyword>
<comment type="caution">
    <text evidence="2">The sequence shown here is derived from an EMBL/GenBank/DDBJ whole genome shotgun (WGS) entry which is preliminary data.</text>
</comment>
<dbReference type="EMBL" id="LAZR01016787">
    <property type="protein sequence ID" value="KKM03015.1"/>
    <property type="molecule type" value="Genomic_DNA"/>
</dbReference>
<name>A0A0F9GVZ5_9ZZZZ</name>